<dbReference type="SUPFAM" id="SSF56349">
    <property type="entry name" value="DNA breaking-rejoining enzymes"/>
    <property type="match status" value="1"/>
</dbReference>
<keyword evidence="5" id="KW-1185">Reference proteome</keyword>
<evidence type="ECO:0000313" key="4">
    <source>
        <dbReference type="EMBL" id="WUX37987.1"/>
    </source>
</evidence>
<dbReference type="Pfam" id="PF00589">
    <property type="entry name" value="Phage_integrase"/>
    <property type="match status" value="1"/>
</dbReference>
<gene>
    <name evidence="4" type="ORF">OG367_17910</name>
</gene>
<dbReference type="PROSITE" id="PS51898">
    <property type="entry name" value="TYR_RECOMBINASE"/>
    <property type="match status" value="1"/>
</dbReference>
<dbReference type="InterPro" id="IPR013762">
    <property type="entry name" value="Integrase-like_cat_sf"/>
</dbReference>
<accession>A0ABZ1ZK97</accession>
<evidence type="ECO:0000256" key="1">
    <source>
        <dbReference type="ARBA" id="ARBA00023172"/>
    </source>
</evidence>
<organism evidence="4 5">
    <name type="scientific">Streptomyces anulatus</name>
    <name type="common">Streptomyces chrysomallus</name>
    <dbReference type="NCBI Taxonomy" id="1892"/>
    <lineage>
        <taxon>Bacteria</taxon>
        <taxon>Bacillati</taxon>
        <taxon>Actinomycetota</taxon>
        <taxon>Actinomycetes</taxon>
        <taxon>Kitasatosporales</taxon>
        <taxon>Streptomycetaceae</taxon>
        <taxon>Streptomyces</taxon>
    </lineage>
</organism>
<keyword evidence="1" id="KW-0233">DNA recombination</keyword>
<feature type="region of interest" description="Disordered" evidence="2">
    <location>
        <begin position="691"/>
        <end position="718"/>
    </location>
</feature>
<reference evidence="4" key="1">
    <citation type="submission" date="2022-10" db="EMBL/GenBank/DDBJ databases">
        <title>The complete genomes of actinobacterial strains from the NBC collection.</title>
        <authorList>
            <person name="Joergensen T.S."/>
            <person name="Alvarez Arevalo M."/>
            <person name="Sterndorff E.B."/>
            <person name="Faurdal D."/>
            <person name="Vuksanovic O."/>
            <person name="Mourched A.-S."/>
            <person name="Charusanti P."/>
            <person name="Shaw S."/>
            <person name="Blin K."/>
            <person name="Weber T."/>
        </authorList>
    </citation>
    <scope>NUCLEOTIDE SEQUENCE</scope>
    <source>
        <strain evidence="4">NBC_01436</strain>
    </source>
</reference>
<dbReference type="Proteomes" id="UP001431926">
    <property type="component" value="Chromosome"/>
</dbReference>
<evidence type="ECO:0000256" key="2">
    <source>
        <dbReference type="SAM" id="MobiDB-lite"/>
    </source>
</evidence>
<dbReference type="InterPro" id="IPR002104">
    <property type="entry name" value="Integrase_catalytic"/>
</dbReference>
<dbReference type="EMBL" id="CP109491">
    <property type="protein sequence ID" value="WUX37987.1"/>
    <property type="molecule type" value="Genomic_DNA"/>
</dbReference>
<protein>
    <submittedName>
        <fullName evidence="4">Tyrosine-type recombinase/integrase</fullName>
    </submittedName>
</protein>
<name>A0ABZ1ZK97_STRAQ</name>
<dbReference type="InterPro" id="IPR011010">
    <property type="entry name" value="DNA_brk_join_enz"/>
</dbReference>
<evidence type="ECO:0000259" key="3">
    <source>
        <dbReference type="PROSITE" id="PS51898"/>
    </source>
</evidence>
<sequence length="718" mass="81510">MAGEHRHLHPAGDQDPFWRLWLKLPEPWKGPVIGDGIEDWERITENGDRRIDLRGLPDLISAELAWMAHWQAQDGTRSAVLGTNQFANILRRALRENHPFPSSIRTLDWGTAGALQRWFYATRWSRLPPHGSIARLRVIFRFSRLALLARCSSEPWWTLDEWHPRCDPRIPLAEHEPQAHYGCSPSKISHEWLREAVKWWLGTQLEAGVLRWSTVSQERMRCLVRFDRWLSTFADPLDVLGDPAHAVQMAAAFRRWDADPANRLLRENEQRHAQRPVAARQLNDDLRAVAELFAFVAANPAEARQVLGAHPWSRATDAHAAGWFRQVSRIPHQRDLNDEHYVDDHALAQIPAALPLLGLGRDEHMLVTRGDGQQTTALGFDDPQAMRMILLQILTGRRASEIRTCLFDCLSPVPDRALDAVEGEEIARFHYAQSKIDIAPDNILVDLEVVAVIEEQRKWVRDHFPGITPRHLFLQRTGNRQGDKPYPSGTYSWILREFSKIVKITDSKGKAVGLSHTHRFRHTKLTRLAELGLPVHVLMRYAGHATPSMSMHYVAARQEHAEQAFLATAKLRADGTHVVFSRDDHDSLHLFNRADRFLPHGWCMLPPMQSCDKGNACLTCSVFVTDSSHEAALERQLTETSALIDRSTTAFRERHGRPMPEDNVWLLQRRAEHAALAKLLDTIGSQPGRAVQGAGCGTAPAGPVPISLDLDRHRRTRP</sequence>
<proteinExistence type="predicted"/>
<feature type="domain" description="Tyr recombinase" evidence="3">
    <location>
        <begin position="349"/>
        <end position="566"/>
    </location>
</feature>
<evidence type="ECO:0000313" key="5">
    <source>
        <dbReference type="Proteomes" id="UP001431926"/>
    </source>
</evidence>
<dbReference type="RefSeq" id="WP_329356542.1">
    <property type="nucleotide sequence ID" value="NZ_CP109490.1"/>
</dbReference>
<dbReference type="Gene3D" id="1.10.443.10">
    <property type="entry name" value="Intergrase catalytic core"/>
    <property type="match status" value="1"/>
</dbReference>